<evidence type="ECO:0000259" key="7">
    <source>
        <dbReference type="Pfam" id="PF01028"/>
    </source>
</evidence>
<evidence type="ECO:0000256" key="4">
    <source>
        <dbReference type="ARBA" id="ARBA00023029"/>
    </source>
</evidence>
<dbReference type="RefSeq" id="WP_167178290.1">
    <property type="nucleotide sequence ID" value="NZ_BAAAEJ010000009.1"/>
</dbReference>
<dbReference type="Proteomes" id="UP001500791">
    <property type="component" value="Unassembled WGS sequence"/>
</dbReference>
<dbReference type="EC" id="5.6.2.1" evidence="3"/>
<evidence type="ECO:0000313" key="10">
    <source>
        <dbReference type="Proteomes" id="UP001500791"/>
    </source>
</evidence>
<comment type="catalytic activity">
    <reaction evidence="1">
        <text>ATP-independent breakage of single-stranded DNA, followed by passage and rejoining.</text>
        <dbReference type="EC" id="5.6.2.1"/>
    </reaction>
</comment>
<dbReference type="PROSITE" id="PS52038">
    <property type="entry name" value="TOPO_IB_2"/>
    <property type="match status" value="1"/>
</dbReference>
<organism evidence="9 10">
    <name type="scientific">Brevundimonas terrae</name>
    <dbReference type="NCBI Taxonomy" id="363631"/>
    <lineage>
        <taxon>Bacteria</taxon>
        <taxon>Pseudomonadati</taxon>
        <taxon>Pseudomonadota</taxon>
        <taxon>Alphaproteobacteria</taxon>
        <taxon>Caulobacterales</taxon>
        <taxon>Caulobacteraceae</taxon>
        <taxon>Brevundimonas</taxon>
    </lineage>
</organism>
<dbReference type="SUPFAM" id="SSF55869">
    <property type="entry name" value="DNA topoisomerase I domain"/>
    <property type="match status" value="1"/>
</dbReference>
<protein>
    <recommendedName>
        <fullName evidence="3">DNA topoisomerase</fullName>
        <ecNumber evidence="3">5.6.2.1</ecNumber>
    </recommendedName>
</protein>
<dbReference type="InterPro" id="IPR049331">
    <property type="entry name" value="Top1B_N_bact"/>
</dbReference>
<gene>
    <name evidence="9" type="ORF">GCM10009093_25500</name>
</gene>
<dbReference type="InterPro" id="IPR001631">
    <property type="entry name" value="TopoI"/>
</dbReference>
<dbReference type="Pfam" id="PF21338">
    <property type="entry name" value="Top1B_N_bact"/>
    <property type="match status" value="1"/>
</dbReference>
<comment type="similarity">
    <text evidence="2">Belongs to the type IB topoisomerase family.</text>
</comment>
<dbReference type="EMBL" id="BAAAEJ010000009">
    <property type="protein sequence ID" value="GAA0397761.1"/>
    <property type="molecule type" value="Genomic_DNA"/>
</dbReference>
<comment type="caution">
    <text evidence="9">The sequence shown here is derived from an EMBL/GenBank/DDBJ whole genome shotgun (WGS) entry which is preliminary data.</text>
</comment>
<sequence length="338" mass="37910">MGRNGVDKEEIPAGLRWCSDETEGIRRKRAGRGFFYLGRDGSRVTDEKVLGRILSLAIPPAWTQVWICPHRNGHIQATGRDARGRKQYRYHPGWTKAQSENKFARMPAFAAALPKLEMAIEKGLARRKFDQEKVVATAMRLMELSLIRVGNSRYSRENRSFGLTTLRKRHIEVSGTELRLRFRGKSGIVHDMNVQDRRLATGVRRLSELPGHTLFQYVDNEGQLRAVTSDDINAFIRKNMGEDFSAKDFRTWAATVCVARALCDTEPPTSPSDAKRKANICIREAASLLGNTLAVCRSAYVHPRVVDLFERGAIADALPRTSAKSFERALAKALAASN</sequence>
<dbReference type="InterPro" id="IPR014711">
    <property type="entry name" value="TopoI_cat_a-hlx-sub_euk"/>
</dbReference>
<dbReference type="InterPro" id="IPR013500">
    <property type="entry name" value="TopoI_cat_euk"/>
</dbReference>
<evidence type="ECO:0000256" key="3">
    <source>
        <dbReference type="ARBA" id="ARBA00012891"/>
    </source>
</evidence>
<dbReference type="Gene3D" id="3.30.66.10">
    <property type="entry name" value="DNA topoisomerase I domain"/>
    <property type="match status" value="1"/>
</dbReference>
<keyword evidence="6" id="KW-0413">Isomerase</keyword>
<name>A0ABP3ICH6_9CAUL</name>
<evidence type="ECO:0000256" key="5">
    <source>
        <dbReference type="ARBA" id="ARBA00023125"/>
    </source>
</evidence>
<evidence type="ECO:0000256" key="2">
    <source>
        <dbReference type="ARBA" id="ARBA00006645"/>
    </source>
</evidence>
<evidence type="ECO:0000313" key="9">
    <source>
        <dbReference type="EMBL" id="GAA0397761.1"/>
    </source>
</evidence>
<keyword evidence="10" id="KW-1185">Reference proteome</keyword>
<dbReference type="Gene3D" id="3.90.15.10">
    <property type="entry name" value="Topoisomerase I, Chain A, domain 3"/>
    <property type="match status" value="1"/>
</dbReference>
<proteinExistence type="inferred from homology"/>
<dbReference type="Pfam" id="PF01028">
    <property type="entry name" value="Topoisom_I"/>
    <property type="match status" value="1"/>
</dbReference>
<keyword evidence="4" id="KW-0799">Topoisomerase</keyword>
<feature type="domain" description="DNA topoisomerase I catalytic core eukaryotic-type" evidence="7">
    <location>
        <begin position="97"/>
        <end position="297"/>
    </location>
</feature>
<feature type="domain" description="DNA topoisomerase IB N-terminal" evidence="8">
    <location>
        <begin position="33"/>
        <end position="81"/>
    </location>
</feature>
<dbReference type="Gene3D" id="1.10.132.120">
    <property type="match status" value="1"/>
</dbReference>
<dbReference type="InterPro" id="IPR011010">
    <property type="entry name" value="DNA_brk_join_enz"/>
</dbReference>
<dbReference type="SUPFAM" id="SSF56349">
    <property type="entry name" value="DNA breaking-rejoining enzymes"/>
    <property type="match status" value="1"/>
</dbReference>
<accession>A0ABP3ICH6</accession>
<dbReference type="PRINTS" id="PR00416">
    <property type="entry name" value="EUTPISMRASEI"/>
</dbReference>
<evidence type="ECO:0000259" key="8">
    <source>
        <dbReference type="Pfam" id="PF21338"/>
    </source>
</evidence>
<reference evidence="10" key="1">
    <citation type="journal article" date="2019" name="Int. J. Syst. Evol. Microbiol.">
        <title>The Global Catalogue of Microorganisms (GCM) 10K type strain sequencing project: providing services to taxonomists for standard genome sequencing and annotation.</title>
        <authorList>
            <consortium name="The Broad Institute Genomics Platform"/>
            <consortium name="The Broad Institute Genome Sequencing Center for Infectious Disease"/>
            <person name="Wu L."/>
            <person name="Ma J."/>
        </authorList>
    </citation>
    <scope>NUCLEOTIDE SEQUENCE [LARGE SCALE GENOMIC DNA]</scope>
    <source>
        <strain evidence="10">JCM 13476</strain>
    </source>
</reference>
<evidence type="ECO:0000256" key="1">
    <source>
        <dbReference type="ARBA" id="ARBA00000213"/>
    </source>
</evidence>
<keyword evidence="5" id="KW-0238">DNA-binding</keyword>
<evidence type="ECO:0000256" key="6">
    <source>
        <dbReference type="ARBA" id="ARBA00023235"/>
    </source>
</evidence>
<dbReference type="InterPro" id="IPR035447">
    <property type="entry name" value="DNA_topo_I_N_sf"/>
</dbReference>